<evidence type="ECO:0000256" key="1">
    <source>
        <dbReference type="ARBA" id="ARBA00022448"/>
    </source>
</evidence>
<dbReference type="InterPro" id="IPR017900">
    <property type="entry name" value="4Fe4S_Fe_S_CS"/>
</dbReference>
<evidence type="ECO:0000256" key="6">
    <source>
        <dbReference type="ARBA" id="ARBA00023004"/>
    </source>
</evidence>
<dbReference type="PROSITE" id="PS00198">
    <property type="entry name" value="4FE4S_FER_1"/>
    <property type="match status" value="2"/>
</dbReference>
<feature type="domain" description="4Fe-4S ferredoxin-type" evidence="8">
    <location>
        <begin position="183"/>
        <end position="211"/>
    </location>
</feature>
<evidence type="ECO:0000256" key="3">
    <source>
        <dbReference type="ARBA" id="ARBA00022723"/>
    </source>
</evidence>
<evidence type="ECO:0000313" key="9">
    <source>
        <dbReference type="EMBL" id="MBC8537636.1"/>
    </source>
</evidence>
<dbReference type="InterPro" id="IPR047964">
    <property type="entry name" value="EFR1-like"/>
</dbReference>
<dbReference type="SUPFAM" id="SSF54862">
    <property type="entry name" value="4Fe-4S ferredoxins"/>
    <property type="match status" value="1"/>
</dbReference>
<keyword evidence="3" id="KW-0479">Metal-binding</keyword>
<dbReference type="InterPro" id="IPR026816">
    <property type="entry name" value="Flavodoxin_dom"/>
</dbReference>
<dbReference type="PANTHER" id="PTHR43687:SF6">
    <property type="entry name" value="L-ASPARTATE SEMIALDEHYDE SULFURTRANSFERASE IRON-SULFUR SUBUNIT"/>
    <property type="match status" value="1"/>
</dbReference>
<name>A0A926HWF5_9FIRM</name>
<dbReference type="Proteomes" id="UP000617951">
    <property type="component" value="Unassembled WGS sequence"/>
</dbReference>
<dbReference type="PROSITE" id="PS51379">
    <property type="entry name" value="4FE4S_FER_2"/>
    <property type="match status" value="2"/>
</dbReference>
<dbReference type="EMBL" id="JACRSS010000001">
    <property type="protein sequence ID" value="MBC8537636.1"/>
    <property type="molecule type" value="Genomic_DNA"/>
</dbReference>
<dbReference type="Gene3D" id="3.30.70.20">
    <property type="match status" value="1"/>
</dbReference>
<dbReference type="AlphaFoldDB" id="A0A926HWF5"/>
<dbReference type="SUPFAM" id="SSF52218">
    <property type="entry name" value="Flavoproteins"/>
    <property type="match status" value="1"/>
</dbReference>
<comment type="caution">
    <text evidence="9">The sequence shown here is derived from an EMBL/GenBank/DDBJ whole genome shotgun (WGS) entry which is preliminary data.</text>
</comment>
<proteinExistence type="predicted"/>
<keyword evidence="7" id="KW-0411">Iron-sulfur</keyword>
<reference evidence="9" key="1">
    <citation type="submission" date="2020-08" db="EMBL/GenBank/DDBJ databases">
        <title>Genome public.</title>
        <authorList>
            <person name="Liu C."/>
            <person name="Sun Q."/>
        </authorList>
    </citation>
    <scope>NUCLEOTIDE SEQUENCE</scope>
    <source>
        <strain evidence="9">NSJ-63</strain>
    </source>
</reference>
<dbReference type="Gene3D" id="3.40.50.360">
    <property type="match status" value="1"/>
</dbReference>
<keyword evidence="4" id="KW-0677">Repeat</keyword>
<dbReference type="NCBIfam" id="NF038196">
    <property type="entry name" value="ferrodoxin_EFR1"/>
    <property type="match status" value="1"/>
</dbReference>
<keyword evidence="6" id="KW-0408">Iron</keyword>
<evidence type="ECO:0000256" key="4">
    <source>
        <dbReference type="ARBA" id="ARBA00022737"/>
    </source>
</evidence>
<evidence type="ECO:0000256" key="7">
    <source>
        <dbReference type="ARBA" id="ARBA00023014"/>
    </source>
</evidence>
<dbReference type="InterPro" id="IPR050572">
    <property type="entry name" value="Fe-S_Ferredoxin"/>
</dbReference>
<dbReference type="GO" id="GO:0051539">
    <property type="term" value="F:4 iron, 4 sulfur cluster binding"/>
    <property type="evidence" value="ECO:0007669"/>
    <property type="project" value="UniProtKB-KW"/>
</dbReference>
<sequence>MIAFYFSGTGNSEYIARKFSAQMDIPCHSIEENLRFHELLIRHSRIVICYPIYCSGIPRLMREFAQKYRKDFYQKQVLVFCTQMLYSGDGARAFLDLFPENWLILAYAEHFFMPNNICNVFPAWTFGKKVVTHEIRRANRKIEKIQQDLYAGKVRRRGCNPLSRRLGWWQRKYFPATEEKAKDNVRIHSDCIGCGRCARNCPVQNLLWKDGHILPQGNCMFCYRCVNLCPQKAITVVYHRPVSAQYKGPVAQKERHSLGKYAPKYERK</sequence>
<feature type="domain" description="4Fe-4S ferredoxin-type" evidence="8">
    <location>
        <begin position="212"/>
        <end position="239"/>
    </location>
</feature>
<accession>A0A926HWF5</accession>
<dbReference type="Pfam" id="PF13187">
    <property type="entry name" value="Fer4_9"/>
    <property type="match status" value="1"/>
</dbReference>
<dbReference type="Pfam" id="PF12724">
    <property type="entry name" value="Flavodoxin_5"/>
    <property type="match status" value="1"/>
</dbReference>
<evidence type="ECO:0000313" key="10">
    <source>
        <dbReference type="Proteomes" id="UP000617951"/>
    </source>
</evidence>
<gene>
    <name evidence="9" type="ORF">H8693_01665</name>
</gene>
<organism evidence="9 10">
    <name type="scientific">Guopingia tenuis</name>
    <dbReference type="NCBI Taxonomy" id="2763656"/>
    <lineage>
        <taxon>Bacteria</taxon>
        <taxon>Bacillati</taxon>
        <taxon>Bacillota</taxon>
        <taxon>Clostridia</taxon>
        <taxon>Christensenellales</taxon>
        <taxon>Christensenellaceae</taxon>
        <taxon>Guopingia</taxon>
    </lineage>
</organism>
<keyword evidence="10" id="KW-1185">Reference proteome</keyword>
<keyword evidence="1" id="KW-0813">Transport</keyword>
<evidence type="ECO:0000256" key="5">
    <source>
        <dbReference type="ARBA" id="ARBA00022982"/>
    </source>
</evidence>
<evidence type="ECO:0000259" key="8">
    <source>
        <dbReference type="PROSITE" id="PS51379"/>
    </source>
</evidence>
<keyword evidence="2" id="KW-0004">4Fe-4S</keyword>
<dbReference type="PANTHER" id="PTHR43687">
    <property type="entry name" value="ADENYLYLSULFATE REDUCTASE, BETA SUBUNIT"/>
    <property type="match status" value="1"/>
</dbReference>
<dbReference type="InterPro" id="IPR017896">
    <property type="entry name" value="4Fe4S_Fe-S-bd"/>
</dbReference>
<dbReference type="GO" id="GO:0046872">
    <property type="term" value="F:metal ion binding"/>
    <property type="evidence" value="ECO:0007669"/>
    <property type="project" value="UniProtKB-KW"/>
</dbReference>
<dbReference type="InterPro" id="IPR029039">
    <property type="entry name" value="Flavoprotein-like_sf"/>
</dbReference>
<protein>
    <submittedName>
        <fullName evidence="9">4Fe-4S binding protein</fullName>
    </submittedName>
</protein>
<keyword evidence="5" id="KW-0249">Electron transport</keyword>
<evidence type="ECO:0000256" key="2">
    <source>
        <dbReference type="ARBA" id="ARBA00022485"/>
    </source>
</evidence>